<feature type="transmembrane region" description="Helical" evidence="7">
    <location>
        <begin position="206"/>
        <end position="225"/>
    </location>
</feature>
<evidence type="ECO:0000256" key="4">
    <source>
        <dbReference type="ARBA" id="ARBA00022989"/>
    </source>
</evidence>
<evidence type="ECO:0000256" key="5">
    <source>
        <dbReference type="ARBA" id="ARBA00023136"/>
    </source>
</evidence>
<dbReference type="AlphaFoldDB" id="A0A4U1J2Z4"/>
<organism evidence="9 10">
    <name type="scientific">Polyangium fumosum</name>
    <dbReference type="NCBI Taxonomy" id="889272"/>
    <lineage>
        <taxon>Bacteria</taxon>
        <taxon>Pseudomonadati</taxon>
        <taxon>Myxococcota</taxon>
        <taxon>Polyangia</taxon>
        <taxon>Polyangiales</taxon>
        <taxon>Polyangiaceae</taxon>
        <taxon>Polyangium</taxon>
    </lineage>
</organism>
<feature type="transmembrane region" description="Helical" evidence="7">
    <location>
        <begin position="111"/>
        <end position="130"/>
    </location>
</feature>
<dbReference type="GO" id="GO:0005886">
    <property type="term" value="C:plasma membrane"/>
    <property type="evidence" value="ECO:0007669"/>
    <property type="project" value="UniProtKB-SubCell"/>
</dbReference>
<dbReference type="Gene3D" id="1.20.120.80">
    <property type="entry name" value="Cytochrome c oxidase, subunit III, four-helix bundle"/>
    <property type="match status" value="1"/>
</dbReference>
<keyword evidence="4 7" id="KW-1133">Transmembrane helix</keyword>
<dbReference type="EMBL" id="SSMQ01000039">
    <property type="protein sequence ID" value="TKD01510.1"/>
    <property type="molecule type" value="Genomic_DNA"/>
</dbReference>
<protein>
    <submittedName>
        <fullName evidence="9">Cytochrome c oxidase subunit 3 family protein</fullName>
    </submittedName>
</protein>
<proteinExistence type="inferred from homology"/>
<dbReference type="InterPro" id="IPR013833">
    <property type="entry name" value="Cyt_c_oxidase_su3_a-hlx"/>
</dbReference>
<dbReference type="PROSITE" id="PS50253">
    <property type="entry name" value="COX3"/>
    <property type="match status" value="1"/>
</dbReference>
<keyword evidence="3 6" id="KW-0812">Transmembrane</keyword>
<evidence type="ECO:0000256" key="1">
    <source>
        <dbReference type="ARBA" id="ARBA00004141"/>
    </source>
</evidence>
<feature type="transmembrane region" description="Helical" evidence="7">
    <location>
        <begin position="81"/>
        <end position="99"/>
    </location>
</feature>
<comment type="caution">
    <text evidence="9">The sequence shown here is derived from an EMBL/GenBank/DDBJ whole genome shotgun (WGS) entry which is preliminary data.</text>
</comment>
<evidence type="ECO:0000256" key="7">
    <source>
        <dbReference type="SAM" id="Phobius"/>
    </source>
</evidence>
<reference evidence="9 10" key="1">
    <citation type="submission" date="2019-04" db="EMBL/GenBank/DDBJ databases">
        <authorList>
            <person name="Li Y."/>
            <person name="Wang J."/>
        </authorList>
    </citation>
    <scope>NUCLEOTIDE SEQUENCE [LARGE SCALE GENOMIC DNA]</scope>
    <source>
        <strain evidence="9 10">DSM 14668</strain>
    </source>
</reference>
<comment type="subcellular location">
    <subcellularLocation>
        <location evidence="6">Cell membrane</location>
        <topology evidence="6">Multi-pass membrane protein</topology>
    </subcellularLocation>
    <subcellularLocation>
        <location evidence="1">Membrane</location>
        <topology evidence="1">Multi-pass membrane protein</topology>
    </subcellularLocation>
</comment>
<dbReference type="CDD" id="cd02862">
    <property type="entry name" value="NorE_like"/>
    <property type="match status" value="1"/>
</dbReference>
<keyword evidence="5 7" id="KW-0472">Membrane</keyword>
<dbReference type="GO" id="GO:0004129">
    <property type="term" value="F:cytochrome-c oxidase activity"/>
    <property type="evidence" value="ECO:0007669"/>
    <property type="project" value="InterPro"/>
</dbReference>
<sequence length="226" mass="25313">MSAKAEALGGAEETKLSPQFHVAHHFDKADTQFDAGRMGVWLFLVTEILLFGGLFCAFAIFRSKYFPSFVEAHHHLDRVMGGINTIVLISSSFTMALAVRSAQKNEKKKTTLLLAITLACAAMFLVVKYFEYSHKIHDGLLPGGNFTAADFASGHPGIFFAIYFMMTGIHGVHVVIGMGLILWILLRNQKNEFSSRYYAPVENVGLYWHLVDLVWIYLFPLLYLVG</sequence>
<dbReference type="InterPro" id="IPR035973">
    <property type="entry name" value="Cyt_c_oxidase_su3-like_sf"/>
</dbReference>
<dbReference type="Pfam" id="PF00510">
    <property type="entry name" value="COX3"/>
    <property type="match status" value="1"/>
</dbReference>
<dbReference type="PANTHER" id="PTHR11403">
    <property type="entry name" value="CYTOCHROME C OXIDASE SUBUNIT III"/>
    <property type="match status" value="1"/>
</dbReference>
<name>A0A4U1J2Z4_9BACT</name>
<feature type="transmembrane region" description="Helical" evidence="7">
    <location>
        <begin position="160"/>
        <end position="186"/>
    </location>
</feature>
<feature type="domain" description="Heme-copper oxidase subunit III family profile" evidence="8">
    <location>
        <begin position="37"/>
        <end position="226"/>
    </location>
</feature>
<dbReference type="PANTHER" id="PTHR11403:SF6">
    <property type="entry name" value="NITRIC OXIDE REDUCTASE SUBUNIT E"/>
    <property type="match status" value="1"/>
</dbReference>
<keyword evidence="10" id="KW-1185">Reference proteome</keyword>
<dbReference type="SUPFAM" id="SSF81452">
    <property type="entry name" value="Cytochrome c oxidase subunit III-like"/>
    <property type="match status" value="1"/>
</dbReference>
<accession>A0A4U1J2Z4</accession>
<evidence type="ECO:0000313" key="10">
    <source>
        <dbReference type="Proteomes" id="UP000309215"/>
    </source>
</evidence>
<dbReference type="Proteomes" id="UP000309215">
    <property type="component" value="Unassembled WGS sequence"/>
</dbReference>
<dbReference type="RefSeq" id="WP_136932708.1">
    <property type="nucleotide sequence ID" value="NZ_SSMQ01000039.1"/>
</dbReference>
<evidence type="ECO:0000256" key="2">
    <source>
        <dbReference type="ARBA" id="ARBA00010581"/>
    </source>
</evidence>
<comment type="similarity">
    <text evidence="2 6">Belongs to the cytochrome c oxidase subunit 3 family.</text>
</comment>
<evidence type="ECO:0000259" key="8">
    <source>
        <dbReference type="PROSITE" id="PS50253"/>
    </source>
</evidence>
<feature type="transmembrane region" description="Helical" evidence="7">
    <location>
        <begin position="40"/>
        <end position="61"/>
    </location>
</feature>
<dbReference type="InterPro" id="IPR024791">
    <property type="entry name" value="Cyt_c/ubiquinol_Oxase_su3"/>
</dbReference>
<dbReference type="GO" id="GO:0019646">
    <property type="term" value="P:aerobic electron transport chain"/>
    <property type="evidence" value="ECO:0007669"/>
    <property type="project" value="InterPro"/>
</dbReference>
<gene>
    <name evidence="9" type="ORF">E8A74_30915</name>
</gene>
<dbReference type="OrthoDB" id="9810850at2"/>
<evidence type="ECO:0000256" key="6">
    <source>
        <dbReference type="RuleBase" id="RU003376"/>
    </source>
</evidence>
<evidence type="ECO:0000256" key="3">
    <source>
        <dbReference type="ARBA" id="ARBA00022692"/>
    </source>
</evidence>
<dbReference type="InterPro" id="IPR000298">
    <property type="entry name" value="Cyt_c_oxidase-like_su3"/>
</dbReference>
<evidence type="ECO:0000313" key="9">
    <source>
        <dbReference type="EMBL" id="TKD01510.1"/>
    </source>
</evidence>